<comment type="caution">
    <text evidence="2">The sequence shown here is derived from an EMBL/GenBank/DDBJ whole genome shotgun (WGS) entry which is preliminary data.</text>
</comment>
<keyword evidence="1" id="KW-0732">Signal</keyword>
<proteinExistence type="predicted"/>
<keyword evidence="3" id="KW-1185">Reference proteome</keyword>
<protein>
    <submittedName>
        <fullName evidence="2">Uncharacterized protein</fullName>
    </submittedName>
</protein>
<evidence type="ECO:0000313" key="2">
    <source>
        <dbReference type="EMBL" id="CAI6371269.1"/>
    </source>
</evidence>
<dbReference type="EMBL" id="CARXXK010000871">
    <property type="protein sequence ID" value="CAI6371269.1"/>
    <property type="molecule type" value="Genomic_DNA"/>
</dbReference>
<evidence type="ECO:0000313" key="3">
    <source>
        <dbReference type="Proteomes" id="UP001160148"/>
    </source>
</evidence>
<organism evidence="2 3">
    <name type="scientific">Macrosiphum euphorbiae</name>
    <name type="common">potato aphid</name>
    <dbReference type="NCBI Taxonomy" id="13131"/>
    <lineage>
        <taxon>Eukaryota</taxon>
        <taxon>Metazoa</taxon>
        <taxon>Ecdysozoa</taxon>
        <taxon>Arthropoda</taxon>
        <taxon>Hexapoda</taxon>
        <taxon>Insecta</taxon>
        <taxon>Pterygota</taxon>
        <taxon>Neoptera</taxon>
        <taxon>Paraneoptera</taxon>
        <taxon>Hemiptera</taxon>
        <taxon>Sternorrhyncha</taxon>
        <taxon>Aphidomorpha</taxon>
        <taxon>Aphidoidea</taxon>
        <taxon>Aphididae</taxon>
        <taxon>Macrosiphini</taxon>
        <taxon>Macrosiphum</taxon>
    </lineage>
</organism>
<feature type="chain" id="PRO_5043998709" evidence="1">
    <location>
        <begin position="20"/>
        <end position="161"/>
    </location>
</feature>
<gene>
    <name evidence="2" type="ORF">MEUPH1_LOCUS25295</name>
</gene>
<reference evidence="2 3" key="1">
    <citation type="submission" date="2023-01" db="EMBL/GenBank/DDBJ databases">
        <authorList>
            <person name="Whitehead M."/>
        </authorList>
    </citation>
    <scope>NUCLEOTIDE SEQUENCE [LARGE SCALE GENOMIC DNA]</scope>
</reference>
<dbReference type="AlphaFoldDB" id="A0AAV0XRL8"/>
<evidence type="ECO:0000256" key="1">
    <source>
        <dbReference type="SAM" id="SignalP"/>
    </source>
</evidence>
<dbReference type="Proteomes" id="UP001160148">
    <property type="component" value="Unassembled WGS sequence"/>
</dbReference>
<sequence>MNGKIVLCFAVVFIGQAMSAATGTTVEEVEDLKKVADQISQTFMSVVNHLVGIALNSSDVQKSIEKCRTIITKGFADMETEANKMKDIVRKNADPKLVEKYDDLEKELKKQLGTAKDLFEDKIVKPVGEKVELNKITENVIKTTKDMEATMNKAIDGFKKP</sequence>
<feature type="signal peptide" evidence="1">
    <location>
        <begin position="1"/>
        <end position="19"/>
    </location>
</feature>
<accession>A0AAV0XRL8</accession>
<name>A0AAV0XRL8_9HEMI</name>